<evidence type="ECO:0000313" key="1">
    <source>
        <dbReference type="EMBL" id="VDO82278.1"/>
    </source>
</evidence>
<reference evidence="1 2" key="2">
    <citation type="submission" date="2018-11" db="EMBL/GenBank/DDBJ databases">
        <authorList>
            <consortium name="Pathogen Informatics"/>
        </authorList>
    </citation>
    <scope>NUCLEOTIDE SEQUENCE [LARGE SCALE GENOMIC DNA]</scope>
    <source>
        <strain evidence="1 2">MHpl1</strain>
    </source>
</reference>
<evidence type="ECO:0000313" key="2">
    <source>
        <dbReference type="Proteomes" id="UP000268014"/>
    </source>
</evidence>
<accession>A0A0N4X796</accession>
<proteinExistence type="predicted"/>
<dbReference type="AlphaFoldDB" id="A0A0N4X796"/>
<sequence>MACFSALLCTYAHAFFTVQECASYPALVTDADYVRFAEGCAGKEVLGFKVQQEFHAIRLTEPLFNGLFANARRINFHIYVQNTEFRHIELPSVEYIPGLTIRNNALLEQFRILKRYQFDRTVFGPTVVTVDGNKMLDDESMGCLRYLCSYCDIFKWSTCASLEVEQTTNVVEFAQMCSGKRVWKPQGSAVIEIDISSLEQEIIDELFRSVTYI</sequence>
<dbReference type="Proteomes" id="UP000268014">
    <property type="component" value="Unassembled WGS sequence"/>
</dbReference>
<dbReference type="OMA" id="ECESYHE"/>
<organism evidence="3">
    <name type="scientific">Haemonchus placei</name>
    <name type="common">Barber's pole worm</name>
    <dbReference type="NCBI Taxonomy" id="6290"/>
    <lineage>
        <taxon>Eukaryota</taxon>
        <taxon>Metazoa</taxon>
        <taxon>Ecdysozoa</taxon>
        <taxon>Nematoda</taxon>
        <taxon>Chromadorea</taxon>
        <taxon>Rhabditida</taxon>
        <taxon>Rhabditina</taxon>
        <taxon>Rhabditomorpha</taxon>
        <taxon>Strongyloidea</taxon>
        <taxon>Trichostrongylidae</taxon>
        <taxon>Haemonchus</taxon>
    </lineage>
</organism>
<gene>
    <name evidence="1" type="ORF">HPLM_LOCUS20230</name>
</gene>
<name>A0A0N4X796_HAEPC</name>
<keyword evidence="2" id="KW-1185">Reference proteome</keyword>
<dbReference type="OrthoDB" id="5846479at2759"/>
<reference evidence="3" key="1">
    <citation type="submission" date="2017-02" db="UniProtKB">
        <authorList>
            <consortium name="WormBaseParasite"/>
        </authorList>
    </citation>
    <scope>IDENTIFICATION</scope>
</reference>
<dbReference type="EMBL" id="UZAF01021978">
    <property type="protein sequence ID" value="VDO82278.1"/>
    <property type="molecule type" value="Genomic_DNA"/>
</dbReference>
<dbReference type="WBParaSite" id="HPLM_0002023801-mRNA-1">
    <property type="protein sequence ID" value="HPLM_0002023801-mRNA-1"/>
    <property type="gene ID" value="HPLM_0002023801"/>
</dbReference>
<protein>
    <submittedName>
        <fullName evidence="3">Recep_L_domain domain-containing protein</fullName>
    </submittedName>
</protein>
<evidence type="ECO:0000313" key="3">
    <source>
        <dbReference type="WBParaSite" id="HPLM_0002023801-mRNA-1"/>
    </source>
</evidence>